<dbReference type="EMBL" id="KZ825325">
    <property type="protein sequence ID" value="RAH48290.1"/>
    <property type="molecule type" value="Genomic_DNA"/>
</dbReference>
<organism evidence="1 2">
    <name type="scientific">Aspergillus brunneoviolaceus CBS 621.78</name>
    <dbReference type="NCBI Taxonomy" id="1450534"/>
    <lineage>
        <taxon>Eukaryota</taxon>
        <taxon>Fungi</taxon>
        <taxon>Dikarya</taxon>
        <taxon>Ascomycota</taxon>
        <taxon>Pezizomycotina</taxon>
        <taxon>Eurotiomycetes</taxon>
        <taxon>Eurotiomycetidae</taxon>
        <taxon>Eurotiales</taxon>
        <taxon>Aspergillaceae</taxon>
        <taxon>Aspergillus</taxon>
        <taxon>Aspergillus subgen. Circumdati</taxon>
    </lineage>
</organism>
<accession>A0ACD1GGD1</accession>
<gene>
    <name evidence="1" type="ORF">BO95DRAFT_440634</name>
</gene>
<keyword evidence="2" id="KW-1185">Reference proteome</keyword>
<dbReference type="Proteomes" id="UP000249057">
    <property type="component" value="Unassembled WGS sequence"/>
</dbReference>
<sequence length="66" mass="7068">MGSLEALCQVWNGSAELVRYEKNLDGWTVVVPLTASGQASLTARGNKLLLVSVILHTKYGAPAGRR</sequence>
<evidence type="ECO:0000313" key="2">
    <source>
        <dbReference type="Proteomes" id="UP000249057"/>
    </source>
</evidence>
<protein>
    <submittedName>
        <fullName evidence="1">Uncharacterized protein</fullName>
    </submittedName>
</protein>
<name>A0ACD1GGD1_9EURO</name>
<proteinExistence type="predicted"/>
<evidence type="ECO:0000313" key="1">
    <source>
        <dbReference type="EMBL" id="RAH48290.1"/>
    </source>
</evidence>
<reference evidence="1" key="1">
    <citation type="submission" date="2018-02" db="EMBL/GenBank/DDBJ databases">
        <title>The genomes of Aspergillus section Nigri reveals drivers in fungal speciation.</title>
        <authorList>
            <consortium name="DOE Joint Genome Institute"/>
            <person name="Vesth T.C."/>
            <person name="Nybo J."/>
            <person name="Theobald S."/>
            <person name="Brandl J."/>
            <person name="Frisvad J.C."/>
            <person name="Nielsen K.F."/>
            <person name="Lyhne E.K."/>
            <person name="Kogle M.E."/>
            <person name="Kuo A."/>
            <person name="Riley R."/>
            <person name="Clum A."/>
            <person name="Nolan M."/>
            <person name="Lipzen A."/>
            <person name="Salamov A."/>
            <person name="Henrissat B."/>
            <person name="Wiebenga A."/>
            <person name="De vries R.P."/>
            <person name="Grigoriev I.V."/>
            <person name="Mortensen U.H."/>
            <person name="Andersen M.R."/>
            <person name="Baker S.E."/>
        </authorList>
    </citation>
    <scope>NUCLEOTIDE SEQUENCE</scope>
    <source>
        <strain evidence="1">CBS 621.78</strain>
    </source>
</reference>